<evidence type="ECO:0000256" key="1">
    <source>
        <dbReference type="ARBA" id="ARBA00023157"/>
    </source>
</evidence>
<gene>
    <name evidence="3" type="ORF">TCAL_05978</name>
</gene>
<dbReference type="Gene3D" id="2.40.10.10">
    <property type="entry name" value="Trypsin-like serine proteases"/>
    <property type="match status" value="1"/>
</dbReference>
<dbReference type="GO" id="GO:0006508">
    <property type="term" value="P:proteolysis"/>
    <property type="evidence" value="ECO:0007669"/>
    <property type="project" value="InterPro"/>
</dbReference>
<dbReference type="Pfam" id="PF00089">
    <property type="entry name" value="Trypsin"/>
    <property type="match status" value="1"/>
</dbReference>
<dbReference type="PANTHER" id="PTHR24250">
    <property type="entry name" value="CHYMOTRYPSIN-RELATED"/>
    <property type="match status" value="1"/>
</dbReference>
<dbReference type="GO" id="GO:0004252">
    <property type="term" value="F:serine-type endopeptidase activity"/>
    <property type="evidence" value="ECO:0007669"/>
    <property type="project" value="InterPro"/>
</dbReference>
<dbReference type="Proteomes" id="UP000318571">
    <property type="component" value="Chromosome 6"/>
</dbReference>
<dbReference type="STRING" id="6832.A0A553PN80"/>
<keyword evidence="1" id="KW-1015">Disulfide bond</keyword>
<keyword evidence="4" id="KW-1185">Reference proteome</keyword>
<sequence length="141" mass="15544">MIRFNDHVSAACLPRHDLTTNGDSLCEISSWSVIEEDQIRLEGRLKGSDVPIIQDPCLGTNDKDRSWICAGTKQNPIECYLDKGTPLVCNIGPRHSIVGILTKASSCLEDTPLTGPASVGVTNSFIRISQYSDWIRTRLDL</sequence>
<name>A0A553PN80_TIGCA</name>
<dbReference type="InterPro" id="IPR001254">
    <property type="entry name" value="Trypsin_dom"/>
</dbReference>
<feature type="domain" description="Peptidase S1" evidence="2">
    <location>
        <begin position="1"/>
        <end position="140"/>
    </location>
</feature>
<evidence type="ECO:0000259" key="2">
    <source>
        <dbReference type="PROSITE" id="PS50240"/>
    </source>
</evidence>
<accession>A0A553PN80</accession>
<dbReference type="PROSITE" id="PS50240">
    <property type="entry name" value="TRYPSIN_DOM"/>
    <property type="match status" value="1"/>
</dbReference>
<evidence type="ECO:0000313" key="4">
    <source>
        <dbReference type="Proteomes" id="UP000318571"/>
    </source>
</evidence>
<proteinExistence type="predicted"/>
<comment type="caution">
    <text evidence="3">The sequence shown here is derived from an EMBL/GenBank/DDBJ whole genome shotgun (WGS) entry which is preliminary data.</text>
</comment>
<dbReference type="EMBL" id="VCGU01000002">
    <property type="protein sequence ID" value="TRY79124.1"/>
    <property type="molecule type" value="Genomic_DNA"/>
</dbReference>
<organism evidence="3 4">
    <name type="scientific">Tigriopus californicus</name>
    <name type="common">Marine copepod</name>
    <dbReference type="NCBI Taxonomy" id="6832"/>
    <lineage>
        <taxon>Eukaryota</taxon>
        <taxon>Metazoa</taxon>
        <taxon>Ecdysozoa</taxon>
        <taxon>Arthropoda</taxon>
        <taxon>Crustacea</taxon>
        <taxon>Multicrustacea</taxon>
        <taxon>Hexanauplia</taxon>
        <taxon>Copepoda</taxon>
        <taxon>Harpacticoida</taxon>
        <taxon>Harpacticidae</taxon>
        <taxon>Tigriopus</taxon>
    </lineage>
</organism>
<dbReference type="InterPro" id="IPR043504">
    <property type="entry name" value="Peptidase_S1_PA_chymotrypsin"/>
</dbReference>
<reference evidence="3 4" key="1">
    <citation type="journal article" date="2018" name="Nat. Ecol. Evol.">
        <title>Genomic signatures of mitonuclear coevolution across populations of Tigriopus californicus.</title>
        <authorList>
            <person name="Barreto F.S."/>
            <person name="Watson E.T."/>
            <person name="Lima T.G."/>
            <person name="Willett C.S."/>
            <person name="Edmands S."/>
            <person name="Li W."/>
            <person name="Burton R.S."/>
        </authorList>
    </citation>
    <scope>NUCLEOTIDE SEQUENCE [LARGE SCALE GENOMIC DNA]</scope>
    <source>
        <strain evidence="3 4">San Diego</strain>
    </source>
</reference>
<evidence type="ECO:0000313" key="3">
    <source>
        <dbReference type="EMBL" id="TRY79124.1"/>
    </source>
</evidence>
<dbReference type="AlphaFoldDB" id="A0A553PN80"/>
<dbReference type="InterPro" id="IPR009003">
    <property type="entry name" value="Peptidase_S1_PA"/>
</dbReference>
<protein>
    <recommendedName>
        <fullName evidence="2">Peptidase S1 domain-containing protein</fullName>
    </recommendedName>
</protein>
<dbReference type="SUPFAM" id="SSF50494">
    <property type="entry name" value="Trypsin-like serine proteases"/>
    <property type="match status" value="1"/>
</dbReference>